<organism evidence="2 3">
    <name type="scientific">Pararhodobacter zhoushanensis</name>
    <dbReference type="NCBI Taxonomy" id="2479545"/>
    <lineage>
        <taxon>Bacteria</taxon>
        <taxon>Pseudomonadati</taxon>
        <taxon>Pseudomonadota</taxon>
        <taxon>Alphaproteobacteria</taxon>
        <taxon>Rhodobacterales</taxon>
        <taxon>Paracoccaceae</taxon>
        <taxon>Pararhodobacter</taxon>
    </lineage>
</organism>
<gene>
    <name evidence="2" type="ORF">OKW52_19505</name>
</gene>
<reference evidence="2 3" key="1">
    <citation type="submission" date="2022-10" db="EMBL/GenBank/DDBJ databases">
        <title>Pararhodobacter sp. nov., isolated from marine algae.</title>
        <authorList>
            <person name="Choi B.J."/>
            <person name="Kim J.M."/>
            <person name="Lee J.K."/>
            <person name="Choi D.G."/>
            <person name="Jeon C.O."/>
        </authorList>
    </citation>
    <scope>NUCLEOTIDE SEQUENCE [LARGE SCALE GENOMIC DNA]</scope>
    <source>
        <strain evidence="2 3">ZQ420</strain>
    </source>
</reference>
<feature type="region of interest" description="Disordered" evidence="1">
    <location>
        <begin position="255"/>
        <end position="313"/>
    </location>
</feature>
<keyword evidence="3" id="KW-1185">Reference proteome</keyword>
<comment type="caution">
    <text evidence="2">The sequence shown here is derived from an EMBL/GenBank/DDBJ whole genome shotgun (WGS) entry which is preliminary data.</text>
</comment>
<dbReference type="Proteomes" id="UP001208938">
    <property type="component" value="Unassembled WGS sequence"/>
</dbReference>
<evidence type="ECO:0000256" key="1">
    <source>
        <dbReference type="SAM" id="MobiDB-lite"/>
    </source>
</evidence>
<protein>
    <recommendedName>
        <fullName evidence="4">Chemotaxis protein</fullName>
    </recommendedName>
</protein>
<proteinExistence type="predicted"/>
<accession>A0ABT3H3U7</accession>
<sequence>MSQALQDEMLARDRGLDRPVDKVANHLATLVNGLTAALEEQTRLVGLFDSLKLLPVNMRLIASRLEPQGGPISQISMNYKTSFDNIAERLSAFVTGEKNICGSMDAAVRRSLILTNCARLHHEMSKQIRQPDDNFDGEEKRQEHKIIAKLGDESQTLVQVSLAEASRLAATLIASAYEIRRMVLGLDTIRILGRVESRRDRVFEKACSATLDQIDTVQAAISESLQTLSNLAVSIQTGLAMISAVREPGKDRVKVAGAAPKPVSSPAKAPTPRSVKTAQPGTTPGLAAPVSSGWRDDAPPDTAHGPTPNIAAE</sequence>
<name>A0ABT3H3U7_9RHOB</name>
<evidence type="ECO:0000313" key="2">
    <source>
        <dbReference type="EMBL" id="MCW1934378.1"/>
    </source>
</evidence>
<dbReference type="RefSeq" id="WP_264507179.1">
    <property type="nucleotide sequence ID" value="NZ_JAPDFL010000001.1"/>
</dbReference>
<feature type="compositionally biased region" description="Low complexity" evidence="1">
    <location>
        <begin position="255"/>
        <end position="272"/>
    </location>
</feature>
<evidence type="ECO:0000313" key="3">
    <source>
        <dbReference type="Proteomes" id="UP001208938"/>
    </source>
</evidence>
<evidence type="ECO:0008006" key="4">
    <source>
        <dbReference type="Google" id="ProtNLM"/>
    </source>
</evidence>
<dbReference type="EMBL" id="JAPDFL010000001">
    <property type="protein sequence ID" value="MCW1934378.1"/>
    <property type="molecule type" value="Genomic_DNA"/>
</dbReference>